<dbReference type="InterPro" id="IPR018511">
    <property type="entry name" value="Hemolysin-typ_Ca-bd_CS"/>
</dbReference>
<keyword evidence="6" id="KW-1185">Reference proteome</keyword>
<dbReference type="GO" id="GO:0005576">
    <property type="term" value="C:extracellular region"/>
    <property type="evidence" value="ECO:0007669"/>
    <property type="project" value="UniProtKB-SubCell"/>
</dbReference>
<dbReference type="Gene3D" id="2.150.10.10">
    <property type="entry name" value="Serralysin-like metalloprotease, C-terminal"/>
    <property type="match status" value="1"/>
</dbReference>
<dbReference type="EMBL" id="AEAI01002607">
    <property type="protein sequence ID" value="EGH47893.1"/>
    <property type="molecule type" value="Genomic_DNA"/>
</dbReference>
<comment type="subcellular location">
    <subcellularLocation>
        <location evidence="1">Secreted</location>
    </subcellularLocation>
</comment>
<accession>F3GLE0</accession>
<proteinExistence type="predicted"/>
<dbReference type="SUPFAM" id="SSF51120">
    <property type="entry name" value="beta-Roll"/>
    <property type="match status" value="1"/>
</dbReference>
<dbReference type="AlphaFoldDB" id="F3GLE0"/>
<evidence type="ECO:0000259" key="4">
    <source>
        <dbReference type="Pfam" id="PF06594"/>
    </source>
</evidence>
<dbReference type="PRINTS" id="PR00313">
    <property type="entry name" value="CABNDNGRPT"/>
</dbReference>
<dbReference type="Pfam" id="PF06594">
    <property type="entry name" value="HCBP_related"/>
    <property type="match status" value="1"/>
</dbReference>
<dbReference type="GO" id="GO:0005509">
    <property type="term" value="F:calcium ion binding"/>
    <property type="evidence" value="ECO:0007669"/>
    <property type="project" value="InterPro"/>
</dbReference>
<evidence type="ECO:0000256" key="1">
    <source>
        <dbReference type="ARBA" id="ARBA00004613"/>
    </source>
</evidence>
<reference evidence="5 6" key="1">
    <citation type="journal article" date="2011" name="PLoS Pathog.">
        <title>Dynamic evolution of pathogenicity revealed by sequencing and comparative genomics of 19 Pseudomonas syringae isolates.</title>
        <authorList>
            <person name="Baltrus D.A."/>
            <person name="Nishimura M.T."/>
            <person name="Romanchuk A."/>
            <person name="Chang J.H."/>
            <person name="Mukhtar M.S."/>
            <person name="Cherkis K."/>
            <person name="Roach J."/>
            <person name="Grant S.R."/>
            <person name="Jones C.D."/>
            <person name="Dangl J.L."/>
        </authorList>
    </citation>
    <scope>NUCLEOTIDE SEQUENCE [LARGE SCALE GENOMIC DNA]</scope>
    <source>
        <strain evidence="5 6">1704B</strain>
    </source>
</reference>
<feature type="non-terminal residue" evidence="5">
    <location>
        <position position="1"/>
    </location>
</feature>
<dbReference type="Pfam" id="PF00353">
    <property type="entry name" value="HemolysinCabind"/>
    <property type="match status" value="1"/>
</dbReference>
<keyword evidence="2" id="KW-0964">Secreted</keyword>
<dbReference type="PROSITE" id="PS00330">
    <property type="entry name" value="HEMOLYSIN_CALCIUM"/>
    <property type="match status" value="1"/>
</dbReference>
<gene>
    <name evidence="5" type="ORF">PSYPI_38704</name>
</gene>
<dbReference type="PANTHER" id="PTHR38340:SF1">
    <property type="entry name" value="S-LAYER PROTEIN"/>
    <property type="match status" value="1"/>
</dbReference>
<dbReference type="InterPro" id="IPR010566">
    <property type="entry name" value="Haemolys_ca-bd"/>
</dbReference>
<sequence>FSTSAILGYTIDQLQFDDGTIWNTTDISSNLAGQTSADPLNLAGTGENDVLAGGAGNDTLSGAAGDDVLDGRTGNDRLDGGAGDDIYLFGKGAGQDTISSYEGRVGKLDTVRLTALNASDISLVRDANDLVINVNGTADSLRISNHFIGEATSG</sequence>
<feature type="non-terminal residue" evidence="5">
    <location>
        <position position="154"/>
    </location>
</feature>
<protein>
    <submittedName>
        <fullName evidence="5">Calcium binding hemolysin protein</fullName>
    </submittedName>
</protein>
<evidence type="ECO:0000313" key="5">
    <source>
        <dbReference type="EMBL" id="EGH47893.1"/>
    </source>
</evidence>
<evidence type="ECO:0000256" key="2">
    <source>
        <dbReference type="ARBA" id="ARBA00022525"/>
    </source>
</evidence>
<dbReference type="Proteomes" id="UP000004986">
    <property type="component" value="Unassembled WGS sequence"/>
</dbReference>
<evidence type="ECO:0000313" key="6">
    <source>
        <dbReference type="Proteomes" id="UP000004986"/>
    </source>
</evidence>
<keyword evidence="3" id="KW-0106">Calcium</keyword>
<dbReference type="InterPro" id="IPR001343">
    <property type="entry name" value="Hemolysn_Ca-bd"/>
</dbReference>
<comment type="caution">
    <text evidence="5">The sequence shown here is derived from an EMBL/GenBank/DDBJ whole genome shotgun (WGS) entry which is preliminary data.</text>
</comment>
<evidence type="ECO:0000256" key="3">
    <source>
        <dbReference type="ARBA" id="ARBA00022837"/>
    </source>
</evidence>
<name>F3GLE0_PSESJ</name>
<organism evidence="5 6">
    <name type="scientific">Pseudomonas syringae pv. pisi str. 1704B</name>
    <dbReference type="NCBI Taxonomy" id="629263"/>
    <lineage>
        <taxon>Bacteria</taxon>
        <taxon>Pseudomonadati</taxon>
        <taxon>Pseudomonadota</taxon>
        <taxon>Gammaproteobacteria</taxon>
        <taxon>Pseudomonadales</taxon>
        <taxon>Pseudomonadaceae</taxon>
        <taxon>Pseudomonas</taxon>
        <taxon>Pseudomonas syringae</taxon>
    </lineage>
</organism>
<dbReference type="PANTHER" id="PTHR38340">
    <property type="entry name" value="S-LAYER PROTEIN"/>
    <property type="match status" value="1"/>
</dbReference>
<dbReference type="InterPro" id="IPR011049">
    <property type="entry name" value="Serralysin-like_metalloprot_C"/>
</dbReference>
<dbReference type="InterPro" id="IPR050557">
    <property type="entry name" value="RTX_toxin/Mannuronan_C5-epim"/>
</dbReference>
<feature type="domain" description="Haemolysin-type calcium binding-related" evidence="4">
    <location>
        <begin position="129"/>
        <end position="149"/>
    </location>
</feature>